<dbReference type="GO" id="GO:0016757">
    <property type="term" value="F:glycosyltransferase activity"/>
    <property type="evidence" value="ECO:0007669"/>
    <property type="project" value="UniProtKB-KW"/>
</dbReference>
<sequence>MKVLIVNTTDRGGGAAIAARRLGDALSRAGVEVTMLVLDKYGDDSRTFAVAPHWKGRLAFLFERLMIWIENGFSRKNLFKVSTAATGFDITATAAFREADIVHLHWVNQGLLSLRSIDRIFRSGKPVVWTMHDMWECTSICHHAYGCDRFKSACHDCGFLRYPSRHDLSARVFRRKMEVFRPASVTWVAVSRWLARQARESALLAGKRVEVIPNTLSLSQFELLDRVESRKQLSLPLDKRIVLFGAVRVDDPIKGFPLLMEALRLLLDREEYRGRIHLVFFGRVKNPQEVYPRIPVSYTDVGWVDNPRQMSRLYSAADVAVSASYYETFGQTLAEAQACGCLPVSFGNSGQADIIRHGETGYLVPEHTAGSLAEGIARALESGGSISRERLRAEALSRYSEEAIARQYQQVYSELLSK</sequence>
<dbReference type="AlphaFoldDB" id="A0A921MSD3"/>
<dbReference type="Proteomes" id="UP000757103">
    <property type="component" value="Unassembled WGS sequence"/>
</dbReference>
<protein>
    <submittedName>
        <fullName evidence="3">Glycosyltransferase</fullName>
        <ecNumber evidence="3">2.4.-.-</ecNumber>
    </submittedName>
</protein>
<feature type="domain" description="Glycosyl transferase family 1" evidence="1">
    <location>
        <begin position="227"/>
        <end position="395"/>
    </location>
</feature>
<reference evidence="3" key="2">
    <citation type="submission" date="2021-09" db="EMBL/GenBank/DDBJ databases">
        <authorList>
            <person name="Gilroy R."/>
        </authorList>
    </citation>
    <scope>NUCLEOTIDE SEQUENCE</scope>
    <source>
        <strain evidence="3">CHK121-7720</strain>
    </source>
</reference>
<evidence type="ECO:0000313" key="3">
    <source>
        <dbReference type="EMBL" id="HJG89485.1"/>
    </source>
</evidence>
<dbReference type="InterPro" id="IPR001296">
    <property type="entry name" value="Glyco_trans_1"/>
</dbReference>
<dbReference type="SUPFAM" id="SSF53756">
    <property type="entry name" value="UDP-Glycosyltransferase/glycogen phosphorylase"/>
    <property type="match status" value="1"/>
</dbReference>
<comment type="caution">
    <text evidence="3">The sequence shown here is derived from an EMBL/GenBank/DDBJ whole genome shotgun (WGS) entry which is preliminary data.</text>
</comment>
<dbReference type="InterPro" id="IPR028098">
    <property type="entry name" value="Glyco_trans_4-like_N"/>
</dbReference>
<dbReference type="Pfam" id="PF13439">
    <property type="entry name" value="Glyco_transf_4"/>
    <property type="match status" value="1"/>
</dbReference>
<dbReference type="EMBL" id="DYUD01000024">
    <property type="protein sequence ID" value="HJG89485.1"/>
    <property type="molecule type" value="Genomic_DNA"/>
</dbReference>
<dbReference type="Gene3D" id="3.40.50.2000">
    <property type="entry name" value="Glycogen Phosphorylase B"/>
    <property type="match status" value="2"/>
</dbReference>
<dbReference type="Pfam" id="PF00534">
    <property type="entry name" value="Glycos_transf_1"/>
    <property type="match status" value="1"/>
</dbReference>
<proteinExistence type="predicted"/>
<organism evidence="3 4">
    <name type="scientific">Barnesiella viscericola</name>
    <dbReference type="NCBI Taxonomy" id="397865"/>
    <lineage>
        <taxon>Bacteria</taxon>
        <taxon>Pseudomonadati</taxon>
        <taxon>Bacteroidota</taxon>
        <taxon>Bacteroidia</taxon>
        <taxon>Bacteroidales</taxon>
        <taxon>Barnesiellaceae</taxon>
        <taxon>Barnesiella</taxon>
    </lineage>
</organism>
<dbReference type="RefSeq" id="WP_273306544.1">
    <property type="nucleotide sequence ID" value="NZ_DYUD01000024.1"/>
</dbReference>
<keyword evidence="3" id="KW-0808">Transferase</keyword>
<keyword evidence="3" id="KW-0328">Glycosyltransferase</keyword>
<dbReference type="PANTHER" id="PTHR12526">
    <property type="entry name" value="GLYCOSYLTRANSFERASE"/>
    <property type="match status" value="1"/>
</dbReference>
<evidence type="ECO:0000259" key="2">
    <source>
        <dbReference type="Pfam" id="PF13439"/>
    </source>
</evidence>
<dbReference type="EC" id="2.4.-.-" evidence="3"/>
<gene>
    <name evidence="3" type="ORF">K8U91_08465</name>
</gene>
<feature type="domain" description="Glycosyltransferase subfamily 4-like N-terminal" evidence="2">
    <location>
        <begin position="13"/>
        <end position="217"/>
    </location>
</feature>
<evidence type="ECO:0000259" key="1">
    <source>
        <dbReference type="Pfam" id="PF00534"/>
    </source>
</evidence>
<dbReference type="PANTHER" id="PTHR12526:SF637">
    <property type="entry name" value="GLYCOSYLTRANSFERASE EPSF-RELATED"/>
    <property type="match status" value="1"/>
</dbReference>
<accession>A0A921MSD3</accession>
<evidence type="ECO:0000313" key="4">
    <source>
        <dbReference type="Proteomes" id="UP000757103"/>
    </source>
</evidence>
<name>A0A921MSD3_9BACT</name>
<reference evidence="3" key="1">
    <citation type="journal article" date="2021" name="PeerJ">
        <title>Extensive microbial diversity within the chicken gut microbiome revealed by metagenomics and culture.</title>
        <authorList>
            <person name="Gilroy R."/>
            <person name="Ravi A."/>
            <person name="Getino M."/>
            <person name="Pursley I."/>
            <person name="Horton D.L."/>
            <person name="Alikhan N.F."/>
            <person name="Baker D."/>
            <person name="Gharbi K."/>
            <person name="Hall N."/>
            <person name="Watson M."/>
            <person name="Adriaenssens E.M."/>
            <person name="Foster-Nyarko E."/>
            <person name="Jarju S."/>
            <person name="Secka A."/>
            <person name="Antonio M."/>
            <person name="Oren A."/>
            <person name="Chaudhuri R.R."/>
            <person name="La Ragione R."/>
            <person name="Hildebrand F."/>
            <person name="Pallen M.J."/>
        </authorList>
    </citation>
    <scope>NUCLEOTIDE SEQUENCE</scope>
    <source>
        <strain evidence="3">CHK121-7720</strain>
    </source>
</reference>